<dbReference type="AlphaFoldDB" id="A0A1I1SF32"/>
<dbReference type="Gene3D" id="2.60.120.10">
    <property type="entry name" value="Jelly Rolls"/>
    <property type="match status" value="1"/>
</dbReference>
<evidence type="ECO:0008006" key="3">
    <source>
        <dbReference type="Google" id="ProtNLM"/>
    </source>
</evidence>
<reference evidence="1 2" key="1">
    <citation type="submission" date="2016-10" db="EMBL/GenBank/DDBJ databases">
        <authorList>
            <person name="de Groot N.N."/>
        </authorList>
    </citation>
    <scope>NUCLEOTIDE SEQUENCE [LARGE SCALE GENOMIC DNA]</scope>
    <source>
        <strain evidence="1 2">CGMCC 4.5739</strain>
    </source>
</reference>
<dbReference type="SUPFAM" id="SSF51182">
    <property type="entry name" value="RmlC-like cupins"/>
    <property type="match status" value="1"/>
</dbReference>
<sequence length="234" mass="24415">MTTGHHGNGQPYTAFPGAVGLSDLRVYDWPTADGVCGGSPHMHLVCAETYVVTGGEGSVQTLTWSGYRETPLRPGSVVTFTPGTIHRLVNGDGGLRITVVMQNSGLPEAGDAVFTFPAGVLADPAAYAEAAAVSGAPDARRRRDLAIEGFLELRAAGEEALAGFHAAAARIVSPRLDTFEERWRAGAVAAAEATGAQLAALREGDTRHLRDAAVTTVPAAERLGMCGHLRAFQP</sequence>
<dbReference type="OrthoDB" id="623300at2"/>
<protein>
    <recommendedName>
        <fullName evidence="3">Cupin domain-containing protein</fullName>
    </recommendedName>
</protein>
<accession>A0A1I1SF32</accession>
<dbReference type="InterPro" id="IPR014710">
    <property type="entry name" value="RmlC-like_jellyroll"/>
</dbReference>
<dbReference type="InterPro" id="IPR011051">
    <property type="entry name" value="RmlC_Cupin_sf"/>
</dbReference>
<organism evidence="1 2">
    <name type="scientific">Streptomyces aidingensis</name>
    <dbReference type="NCBI Taxonomy" id="910347"/>
    <lineage>
        <taxon>Bacteria</taxon>
        <taxon>Bacillati</taxon>
        <taxon>Actinomycetota</taxon>
        <taxon>Actinomycetes</taxon>
        <taxon>Kitasatosporales</taxon>
        <taxon>Streptomycetaceae</taxon>
        <taxon>Streptomyces</taxon>
    </lineage>
</organism>
<evidence type="ECO:0000313" key="1">
    <source>
        <dbReference type="EMBL" id="SFD45077.1"/>
    </source>
</evidence>
<dbReference type="STRING" id="910347.SAMN05421773_1163"/>
<proteinExistence type="predicted"/>
<gene>
    <name evidence="1" type="ORF">SAMN05421773_1163</name>
</gene>
<dbReference type="Proteomes" id="UP000199207">
    <property type="component" value="Unassembled WGS sequence"/>
</dbReference>
<evidence type="ECO:0000313" key="2">
    <source>
        <dbReference type="Proteomes" id="UP000199207"/>
    </source>
</evidence>
<name>A0A1I1SF32_9ACTN</name>
<keyword evidence="2" id="KW-1185">Reference proteome</keyword>
<dbReference type="EMBL" id="FOLM01000016">
    <property type="protein sequence ID" value="SFD45077.1"/>
    <property type="molecule type" value="Genomic_DNA"/>
</dbReference>